<dbReference type="Proteomes" id="UP001292216">
    <property type="component" value="Unassembled WGS sequence"/>
</dbReference>
<accession>A0ABU5PI15</accession>
<evidence type="ECO:0000313" key="1">
    <source>
        <dbReference type="EMBL" id="MEA3569589.1"/>
    </source>
</evidence>
<organism evidence="1 2">
    <name type="scientific">Paenibacillus phoenicis</name>
    <dbReference type="NCBI Taxonomy" id="554117"/>
    <lineage>
        <taxon>Bacteria</taxon>
        <taxon>Bacillati</taxon>
        <taxon>Bacillota</taxon>
        <taxon>Bacilli</taxon>
        <taxon>Bacillales</taxon>
        <taxon>Paenibacillaceae</taxon>
        <taxon>Paenibacillus</taxon>
    </lineage>
</organism>
<protein>
    <submittedName>
        <fullName evidence="1">Uncharacterized protein</fullName>
    </submittedName>
</protein>
<gene>
    <name evidence="1" type="ORF">U9M73_06205</name>
</gene>
<reference evidence="1 2" key="1">
    <citation type="submission" date="2023-12" db="EMBL/GenBank/DDBJ databases">
        <title>Whole genome sequencing of Paenibacillus phoenicis isolated from the Phoenix Mars Lander spacecraft assembly facility.</title>
        <authorList>
            <person name="Garcia A."/>
            <person name="Venkateswaran K."/>
        </authorList>
    </citation>
    <scope>NUCLEOTIDE SEQUENCE [LARGE SCALE GENOMIC DNA]</scope>
    <source>
        <strain evidence="1 2">3PO2SA</strain>
    </source>
</reference>
<dbReference type="EMBL" id="JAYERP010000001">
    <property type="protein sequence ID" value="MEA3569589.1"/>
    <property type="molecule type" value="Genomic_DNA"/>
</dbReference>
<name>A0ABU5PI15_9BACL</name>
<keyword evidence="2" id="KW-1185">Reference proteome</keyword>
<sequence>MKLFFSPPTHGAGLLYAAARGQHRGQTGVFLIKDQIVDVKFREHAQTVLRQVHTLHQTEYLRERR</sequence>
<dbReference type="RefSeq" id="WP_323076568.1">
    <property type="nucleotide sequence ID" value="NZ_CBCSKM010000011.1"/>
</dbReference>
<proteinExistence type="predicted"/>
<comment type="caution">
    <text evidence="1">The sequence shown here is derived from an EMBL/GenBank/DDBJ whole genome shotgun (WGS) entry which is preliminary data.</text>
</comment>
<evidence type="ECO:0000313" key="2">
    <source>
        <dbReference type="Proteomes" id="UP001292216"/>
    </source>
</evidence>